<evidence type="ECO:0000313" key="15">
    <source>
        <dbReference type="Proteomes" id="UP000544872"/>
    </source>
</evidence>
<proteinExistence type="inferred from homology"/>
<dbReference type="PROSITE" id="PS50192">
    <property type="entry name" value="T_SNARE"/>
    <property type="match status" value="1"/>
</dbReference>
<dbReference type="SUPFAM" id="SSF58104">
    <property type="entry name" value="Methyl-accepting chemotaxis protein (MCP) signaling domain"/>
    <property type="match status" value="1"/>
</dbReference>
<evidence type="ECO:0000313" key="14">
    <source>
        <dbReference type="EMBL" id="MBB6211619.1"/>
    </source>
</evidence>
<keyword evidence="2" id="KW-1003">Cell membrane</keyword>
<dbReference type="PANTHER" id="PTHR32089:SF112">
    <property type="entry name" value="LYSOZYME-LIKE PROTEIN-RELATED"/>
    <property type="match status" value="1"/>
</dbReference>
<dbReference type="PRINTS" id="PR00260">
    <property type="entry name" value="CHEMTRNSDUCR"/>
</dbReference>
<accession>A0A7W9ZJY1</accession>
<evidence type="ECO:0000256" key="5">
    <source>
        <dbReference type="ARBA" id="ARBA00022989"/>
    </source>
</evidence>
<evidence type="ECO:0000259" key="13">
    <source>
        <dbReference type="PROSITE" id="PS50885"/>
    </source>
</evidence>
<dbReference type="SMART" id="SM00283">
    <property type="entry name" value="MA"/>
    <property type="match status" value="1"/>
</dbReference>
<comment type="similarity">
    <text evidence="8">Belongs to the methyl-accepting chemotaxis (MCP) protein family.</text>
</comment>
<feature type="transmembrane region" description="Helical" evidence="10">
    <location>
        <begin position="188"/>
        <end position="210"/>
    </location>
</feature>
<dbReference type="SMART" id="SM00304">
    <property type="entry name" value="HAMP"/>
    <property type="match status" value="1"/>
</dbReference>
<feature type="domain" description="HAMP" evidence="13">
    <location>
        <begin position="211"/>
        <end position="264"/>
    </location>
</feature>
<feature type="domain" description="T-SNARE coiled-coil homology" evidence="12">
    <location>
        <begin position="456"/>
        <end position="518"/>
    </location>
</feature>
<evidence type="ECO:0000256" key="2">
    <source>
        <dbReference type="ARBA" id="ARBA00022475"/>
    </source>
</evidence>
<dbReference type="PROSITE" id="PS50111">
    <property type="entry name" value="CHEMOTAXIS_TRANSDUC_2"/>
    <property type="match status" value="1"/>
</dbReference>
<dbReference type="InterPro" id="IPR033480">
    <property type="entry name" value="sCache_2"/>
</dbReference>
<evidence type="ECO:0000256" key="6">
    <source>
        <dbReference type="ARBA" id="ARBA00023136"/>
    </source>
</evidence>
<name>A0A7W9ZJY1_NOVIT</name>
<evidence type="ECO:0000256" key="3">
    <source>
        <dbReference type="ARBA" id="ARBA00022519"/>
    </source>
</evidence>
<dbReference type="InterPro" id="IPR003660">
    <property type="entry name" value="HAMP_dom"/>
</dbReference>
<dbReference type="Gene3D" id="3.30.450.20">
    <property type="entry name" value="PAS domain"/>
    <property type="match status" value="1"/>
</dbReference>
<dbReference type="InterPro" id="IPR004090">
    <property type="entry name" value="Chemotax_Me-accpt_rcpt"/>
</dbReference>
<dbReference type="GO" id="GO:0005886">
    <property type="term" value="C:plasma membrane"/>
    <property type="evidence" value="ECO:0007669"/>
    <property type="project" value="UniProtKB-SubCell"/>
</dbReference>
<evidence type="ECO:0000256" key="8">
    <source>
        <dbReference type="ARBA" id="ARBA00029447"/>
    </source>
</evidence>
<feature type="domain" description="Methyl-accepting transducer" evidence="11">
    <location>
        <begin position="297"/>
        <end position="540"/>
    </location>
</feature>
<dbReference type="Proteomes" id="UP000544872">
    <property type="component" value="Unassembled WGS sequence"/>
</dbReference>
<evidence type="ECO:0000256" key="4">
    <source>
        <dbReference type="ARBA" id="ARBA00022692"/>
    </source>
</evidence>
<dbReference type="EMBL" id="JACIIX010000012">
    <property type="protein sequence ID" value="MBB6211619.1"/>
    <property type="molecule type" value="Genomic_DNA"/>
</dbReference>
<gene>
    <name evidence="14" type="ORF">FHS48_003060</name>
</gene>
<reference evidence="14 15" key="1">
    <citation type="submission" date="2020-08" db="EMBL/GenBank/DDBJ databases">
        <title>Genomic Encyclopedia of Type Strains, Phase IV (KMG-IV): sequencing the most valuable type-strain genomes for metagenomic binning, comparative biology and taxonomic classification.</title>
        <authorList>
            <person name="Goeker M."/>
        </authorList>
    </citation>
    <scope>NUCLEOTIDE SEQUENCE [LARGE SCALE GENOMIC DNA]</scope>
    <source>
        <strain evidence="14 15">DSM 11590</strain>
    </source>
</reference>
<evidence type="ECO:0000256" key="7">
    <source>
        <dbReference type="ARBA" id="ARBA00023224"/>
    </source>
</evidence>
<keyword evidence="6 10" id="KW-0472">Membrane</keyword>
<sequence>MFKNNKIATKLLLLALLGILGVGIVTAYGLMSLRQTMEAERRAAVRQVVETAVSVATYYHKQAQDGALSPEEAKNRAAAVIRAYRYGQGDYMFVYSTSGVTEIHGTRKELEGKMRIDEKDATGFLFLRHQIENAKAGGGYTTYRFTKPGGGDALYEKVSYEALFAPWDWVIASGVYVDDIDTAFRGGVIRALVVLVILLVAMIGASMLLGRVISTPIRRMAATMRALAGGDLSVTVPALDHRDEIGEMANAVEVFRENARERQALAAAAQADLAAREQRTRQMEALMQDFDRDVSHILETVTSASTELEATARALSGTAEQSARNATTAAAATEQASVNVKSVAAASDELAVSITHIAERAGQSQAVAQRATAAAERTEQTVRTLGEATSHISQIVGLIETVASQTNLLALNATIEAARAGEAGKGFAVVANEVKSLANQTSHATAEISTQIAAMEAASTQVAEAIREIVGVIGEVNTLAGDIADAVSQQGDATREIARNVTEAAQGTQDVAESVINVTVGAQETGDSAGQVLAAAGELSRQSEKMRGQVGDFFARARAL</sequence>
<organism evidence="14 15">
    <name type="scientific">Novispirillum itersonii</name>
    <name type="common">Aquaspirillum itersonii</name>
    <dbReference type="NCBI Taxonomy" id="189"/>
    <lineage>
        <taxon>Bacteria</taxon>
        <taxon>Pseudomonadati</taxon>
        <taxon>Pseudomonadota</taxon>
        <taxon>Alphaproteobacteria</taxon>
        <taxon>Rhodospirillales</taxon>
        <taxon>Novispirillaceae</taxon>
        <taxon>Novispirillum</taxon>
    </lineage>
</organism>
<keyword evidence="3" id="KW-0997">Cell inner membrane</keyword>
<keyword evidence="4 10" id="KW-0812">Transmembrane</keyword>
<keyword evidence="5 10" id="KW-1133">Transmembrane helix</keyword>
<dbReference type="Pfam" id="PF17200">
    <property type="entry name" value="sCache_2"/>
    <property type="match status" value="1"/>
</dbReference>
<evidence type="ECO:0000256" key="9">
    <source>
        <dbReference type="PROSITE-ProRule" id="PRU00284"/>
    </source>
</evidence>
<comment type="subcellular location">
    <subcellularLocation>
        <location evidence="1">Cell inner membrane</location>
        <topology evidence="1">Multi-pass membrane protein</topology>
    </subcellularLocation>
</comment>
<dbReference type="PROSITE" id="PS50885">
    <property type="entry name" value="HAMP"/>
    <property type="match status" value="1"/>
</dbReference>
<dbReference type="InterPro" id="IPR000727">
    <property type="entry name" value="T_SNARE_dom"/>
</dbReference>
<dbReference type="Pfam" id="PF00015">
    <property type="entry name" value="MCPsignal"/>
    <property type="match status" value="1"/>
</dbReference>
<evidence type="ECO:0000259" key="11">
    <source>
        <dbReference type="PROSITE" id="PS50111"/>
    </source>
</evidence>
<dbReference type="Pfam" id="PF00672">
    <property type="entry name" value="HAMP"/>
    <property type="match status" value="1"/>
</dbReference>
<protein>
    <submittedName>
        <fullName evidence="14">Methyl-accepting chemotaxis protein</fullName>
    </submittedName>
</protein>
<dbReference type="AlphaFoldDB" id="A0A7W9ZJY1"/>
<dbReference type="Gene3D" id="1.10.287.950">
    <property type="entry name" value="Methyl-accepting chemotaxis protein"/>
    <property type="match status" value="1"/>
</dbReference>
<dbReference type="PANTHER" id="PTHR32089">
    <property type="entry name" value="METHYL-ACCEPTING CHEMOTAXIS PROTEIN MCPB"/>
    <property type="match status" value="1"/>
</dbReference>
<keyword evidence="7 9" id="KW-0807">Transducer</keyword>
<evidence type="ECO:0000256" key="1">
    <source>
        <dbReference type="ARBA" id="ARBA00004429"/>
    </source>
</evidence>
<dbReference type="SMART" id="SM01049">
    <property type="entry name" value="Cache_2"/>
    <property type="match status" value="1"/>
</dbReference>
<dbReference type="RefSeq" id="WP_260402510.1">
    <property type="nucleotide sequence ID" value="NZ_JACIIX010000012.1"/>
</dbReference>
<evidence type="ECO:0000256" key="10">
    <source>
        <dbReference type="SAM" id="Phobius"/>
    </source>
</evidence>
<keyword evidence="15" id="KW-1185">Reference proteome</keyword>
<dbReference type="GO" id="GO:0004888">
    <property type="term" value="F:transmembrane signaling receptor activity"/>
    <property type="evidence" value="ECO:0007669"/>
    <property type="project" value="InterPro"/>
</dbReference>
<dbReference type="Gene3D" id="6.10.340.10">
    <property type="match status" value="1"/>
</dbReference>
<dbReference type="InterPro" id="IPR004089">
    <property type="entry name" value="MCPsignal_dom"/>
</dbReference>
<dbReference type="GO" id="GO:0006935">
    <property type="term" value="P:chemotaxis"/>
    <property type="evidence" value="ECO:0007669"/>
    <property type="project" value="InterPro"/>
</dbReference>
<evidence type="ECO:0000259" key="12">
    <source>
        <dbReference type="PROSITE" id="PS50192"/>
    </source>
</evidence>
<dbReference type="CDD" id="cd06225">
    <property type="entry name" value="HAMP"/>
    <property type="match status" value="1"/>
</dbReference>
<dbReference type="GO" id="GO:0007165">
    <property type="term" value="P:signal transduction"/>
    <property type="evidence" value="ECO:0007669"/>
    <property type="project" value="UniProtKB-KW"/>
</dbReference>
<comment type="caution">
    <text evidence="14">The sequence shown here is derived from an EMBL/GenBank/DDBJ whole genome shotgun (WGS) entry which is preliminary data.</text>
</comment>